<feature type="compositionally biased region" description="Polar residues" evidence="1">
    <location>
        <begin position="20"/>
        <end position="32"/>
    </location>
</feature>
<feature type="compositionally biased region" description="Basic residues" evidence="1">
    <location>
        <begin position="189"/>
        <end position="200"/>
    </location>
</feature>
<feature type="compositionally biased region" description="Basic residues" evidence="1">
    <location>
        <begin position="1"/>
        <end position="12"/>
    </location>
</feature>
<dbReference type="Proteomes" id="UP001150238">
    <property type="component" value="Unassembled WGS sequence"/>
</dbReference>
<evidence type="ECO:0000313" key="2">
    <source>
        <dbReference type="EMBL" id="KAJ4463439.1"/>
    </source>
</evidence>
<feature type="region of interest" description="Disordered" evidence="1">
    <location>
        <begin position="249"/>
        <end position="297"/>
    </location>
</feature>
<evidence type="ECO:0000313" key="3">
    <source>
        <dbReference type="Proteomes" id="UP001150238"/>
    </source>
</evidence>
<sequence length="297" mass="33100">MSGQRRSTRLRATKGGGTDMMQNSTKTPSSPQKNPPKWNCKGSQATSPLHLRIPGKSTVQKAVESLLNSPPELELEESEPEIDQLESKDTGTRISSVVKGRKRRKSRSITPPLIDKKAIRKAAIAEGGAIMLKARAKYLIQNQNQVPMEIKELTPAYSGESDIEISHGAIESEEEVDELDKEELPQVAKSHKTRKGKPKVKQQVEDEYSNGDKEEEDVAEYRKKQKHLNKDSLGTKEGIKALAEFIEKSEAFKKTGQPTPETREPRLEDATVEGGNKVDWEEEDGRIAEEASDDKDE</sequence>
<feature type="region of interest" description="Disordered" evidence="1">
    <location>
        <begin position="156"/>
        <end position="237"/>
    </location>
</feature>
<dbReference type="EMBL" id="JANVFS010000072">
    <property type="protein sequence ID" value="KAJ4463439.1"/>
    <property type="molecule type" value="Genomic_DNA"/>
</dbReference>
<feature type="compositionally biased region" description="Acidic residues" evidence="1">
    <location>
        <begin position="205"/>
        <end position="218"/>
    </location>
</feature>
<name>A0A9W8ZQ08_9AGAR</name>
<dbReference type="AlphaFoldDB" id="A0A9W8ZQ08"/>
<feature type="compositionally biased region" description="Basic and acidic residues" evidence="1">
    <location>
        <begin position="228"/>
        <end position="237"/>
    </location>
</feature>
<organism evidence="2 3">
    <name type="scientific">Lentinula lateritia</name>
    <dbReference type="NCBI Taxonomy" id="40482"/>
    <lineage>
        <taxon>Eukaryota</taxon>
        <taxon>Fungi</taxon>
        <taxon>Dikarya</taxon>
        <taxon>Basidiomycota</taxon>
        <taxon>Agaricomycotina</taxon>
        <taxon>Agaricomycetes</taxon>
        <taxon>Agaricomycetidae</taxon>
        <taxon>Agaricales</taxon>
        <taxon>Marasmiineae</taxon>
        <taxon>Omphalotaceae</taxon>
        <taxon>Lentinula</taxon>
    </lineage>
</organism>
<proteinExistence type="predicted"/>
<feature type="compositionally biased region" description="Acidic residues" evidence="1">
    <location>
        <begin position="73"/>
        <end position="84"/>
    </location>
</feature>
<reference evidence="2" key="2">
    <citation type="journal article" date="2023" name="Proc. Natl. Acad. Sci. U.S.A.">
        <title>A global phylogenomic analysis of the shiitake genus Lentinula.</title>
        <authorList>
            <person name="Sierra-Patev S."/>
            <person name="Min B."/>
            <person name="Naranjo-Ortiz M."/>
            <person name="Looney B."/>
            <person name="Konkel Z."/>
            <person name="Slot J.C."/>
            <person name="Sakamoto Y."/>
            <person name="Steenwyk J.L."/>
            <person name="Rokas A."/>
            <person name="Carro J."/>
            <person name="Camarero S."/>
            <person name="Ferreira P."/>
            <person name="Molpeceres G."/>
            <person name="Ruiz-Duenas F.J."/>
            <person name="Serrano A."/>
            <person name="Henrissat B."/>
            <person name="Drula E."/>
            <person name="Hughes K.W."/>
            <person name="Mata J.L."/>
            <person name="Ishikawa N.K."/>
            <person name="Vargas-Isla R."/>
            <person name="Ushijima S."/>
            <person name="Smith C.A."/>
            <person name="Donoghue J."/>
            <person name="Ahrendt S."/>
            <person name="Andreopoulos W."/>
            <person name="He G."/>
            <person name="LaButti K."/>
            <person name="Lipzen A."/>
            <person name="Ng V."/>
            <person name="Riley R."/>
            <person name="Sandor L."/>
            <person name="Barry K."/>
            <person name="Martinez A.T."/>
            <person name="Xiao Y."/>
            <person name="Gibbons J.G."/>
            <person name="Terashima K."/>
            <person name="Grigoriev I.V."/>
            <person name="Hibbett D."/>
        </authorList>
    </citation>
    <scope>NUCLEOTIDE SEQUENCE</scope>
    <source>
        <strain evidence="2">Sp2 HRB7682 ss15</strain>
    </source>
</reference>
<comment type="caution">
    <text evidence="2">The sequence shown here is derived from an EMBL/GenBank/DDBJ whole genome shotgun (WGS) entry which is preliminary data.</text>
</comment>
<feature type="region of interest" description="Disordered" evidence="1">
    <location>
        <begin position="1"/>
        <end position="112"/>
    </location>
</feature>
<gene>
    <name evidence="2" type="ORF">C8J55DRAFT_567602</name>
</gene>
<reference evidence="2" key="1">
    <citation type="submission" date="2022-08" db="EMBL/GenBank/DDBJ databases">
        <authorList>
            <consortium name="DOE Joint Genome Institute"/>
            <person name="Min B."/>
            <person name="Riley R."/>
            <person name="Sierra-Patev S."/>
            <person name="Naranjo-Ortiz M."/>
            <person name="Looney B."/>
            <person name="Konkel Z."/>
            <person name="Slot J.C."/>
            <person name="Sakamoto Y."/>
            <person name="Steenwyk J.L."/>
            <person name="Rokas A."/>
            <person name="Carro J."/>
            <person name="Camarero S."/>
            <person name="Ferreira P."/>
            <person name="Molpeceres G."/>
            <person name="Ruiz-Duenas F.J."/>
            <person name="Serrano A."/>
            <person name="Henrissat B."/>
            <person name="Drula E."/>
            <person name="Hughes K.W."/>
            <person name="Mata J.L."/>
            <person name="Ishikawa N.K."/>
            <person name="Vargas-Isla R."/>
            <person name="Ushijima S."/>
            <person name="Smith C.A."/>
            <person name="Ahrendt S."/>
            <person name="Andreopoulos W."/>
            <person name="He G."/>
            <person name="Labutti K."/>
            <person name="Lipzen A."/>
            <person name="Ng V."/>
            <person name="Sandor L."/>
            <person name="Barry K."/>
            <person name="Martinez A.T."/>
            <person name="Xiao Y."/>
            <person name="Gibbons J.G."/>
            <person name="Terashima K."/>
            <person name="Hibbett D.S."/>
            <person name="Grigoriev I.V."/>
        </authorList>
    </citation>
    <scope>NUCLEOTIDE SEQUENCE</scope>
    <source>
        <strain evidence="2">Sp2 HRB7682 ss15</strain>
    </source>
</reference>
<feature type="compositionally biased region" description="Acidic residues" evidence="1">
    <location>
        <begin position="171"/>
        <end position="181"/>
    </location>
</feature>
<protein>
    <submittedName>
        <fullName evidence="2">Uncharacterized protein</fullName>
    </submittedName>
</protein>
<feature type="compositionally biased region" description="Acidic residues" evidence="1">
    <location>
        <begin position="280"/>
        <end position="297"/>
    </location>
</feature>
<evidence type="ECO:0000256" key="1">
    <source>
        <dbReference type="SAM" id="MobiDB-lite"/>
    </source>
</evidence>
<accession>A0A9W8ZQ08</accession>